<evidence type="ECO:0000313" key="3">
    <source>
        <dbReference type="Proteomes" id="UP001201980"/>
    </source>
</evidence>
<dbReference type="PANTHER" id="PTHR22684:SF0">
    <property type="entry name" value="RIBOSOME QUALITY CONTROL COMPLEX SUBUNIT TCF25"/>
    <property type="match status" value="1"/>
</dbReference>
<feature type="compositionally biased region" description="Acidic residues" evidence="1">
    <location>
        <begin position="48"/>
        <end position="65"/>
    </location>
</feature>
<feature type="compositionally biased region" description="Basic residues" evidence="1">
    <location>
        <begin position="91"/>
        <end position="103"/>
    </location>
</feature>
<proteinExistence type="predicted"/>
<feature type="compositionally biased region" description="Low complexity" evidence="1">
    <location>
        <begin position="118"/>
        <end position="128"/>
    </location>
</feature>
<dbReference type="GO" id="GO:1990112">
    <property type="term" value="C:RQC complex"/>
    <property type="evidence" value="ECO:0007669"/>
    <property type="project" value="TreeGrafter"/>
</dbReference>
<gene>
    <name evidence="2" type="ORF">MKZ38_006261</name>
</gene>
<dbReference type="AlphaFoldDB" id="A0AAD5RK74"/>
<comment type="caution">
    <text evidence="2">The sequence shown here is derived from an EMBL/GenBank/DDBJ whole genome shotgun (WGS) entry which is preliminary data.</text>
</comment>
<sequence length="776" mass="86215">MSRRQLRKLQKGKEDPELDLRDEDEGYEVTPKPRQNAFAGFAALEGMSGEDEDNDEVEQTQDEERDNSPIREPTPPPRPGQPQVTLDAPAKKKKRGKKKRGNKPKQQEGEAGEEVEANSESNATTHSKPPSKGKGKGKGKVKGKQSKGANDGMDEIDRAIQELGIDAGATQKVPTATTPSSKTMADLSRTSRLLQIKSSYLKVGNEMRSLFGKDTVAAAEAEEREQATGRRQAQMGHVTLEDYLKAPPGRGLKEVSIKNNYLIQGKKTWPMGTSGGLSMTKVNLGHSSAEFSFIHEDAYDKLEKSFFGRSSTYNPDLMIEFLHSNPYHISSLVVVSKIAKHQGDHALAADLRERALFTFGRIMLSSFKHNLEEGTSRLDFRRLENRQFWLAAYQYLRSLMRRGTHRTALEWAKLLLQLDPSDPYAIGQVIHITAMKAKEYQWLLDLCETDVLDAHWGYPKQTAALAKLRLGDERGAAETARAGMQEFPWLYSELFKDLGMDVPKSIWGRTIPHGADELYTALYLQQAKELWNYPKATDMLFEAAHGFENPTSKAKAKEVPLGLARMLYLDENQDLMALVPRKLLHSEPNYEFDPLPPAMENNIFSSDTQRSYFLENNNQPRIGRPLPQQVPPEALADAARLAGAGGQPSGTIDAVLGFMRSQMAGFGGRLGQLAAVGDVDDEFLEEIVRRAHGSAGHGNEDDWSSDYVSEGQFVEEHDDEDIPPLIAPNDSLLGSTPQMSNRSLDGGGRTLQATVEDDDSECELPPLVDGNNHTWQ</sequence>
<name>A0AAD5RK74_9PEZI</name>
<accession>A0AAD5RK74</accession>
<keyword evidence="3" id="KW-1185">Reference proteome</keyword>
<dbReference type="Proteomes" id="UP001201980">
    <property type="component" value="Unassembled WGS sequence"/>
</dbReference>
<feature type="compositionally biased region" description="Basic residues" evidence="1">
    <location>
        <begin position="1"/>
        <end position="10"/>
    </location>
</feature>
<dbReference type="GO" id="GO:0072344">
    <property type="term" value="P:rescue of stalled ribosome"/>
    <property type="evidence" value="ECO:0007669"/>
    <property type="project" value="TreeGrafter"/>
</dbReference>
<feature type="compositionally biased region" description="Basic residues" evidence="1">
    <location>
        <begin position="129"/>
        <end position="145"/>
    </location>
</feature>
<feature type="compositionally biased region" description="Polar residues" evidence="1">
    <location>
        <begin position="732"/>
        <end position="743"/>
    </location>
</feature>
<dbReference type="InterPro" id="IPR006994">
    <property type="entry name" value="TCF25/Rqc1"/>
</dbReference>
<dbReference type="PANTHER" id="PTHR22684">
    <property type="entry name" value="NULP1-RELATED"/>
    <property type="match status" value="1"/>
</dbReference>
<evidence type="ECO:0000256" key="1">
    <source>
        <dbReference type="SAM" id="MobiDB-lite"/>
    </source>
</evidence>
<evidence type="ECO:0000313" key="2">
    <source>
        <dbReference type="EMBL" id="KAJ2895679.1"/>
    </source>
</evidence>
<dbReference type="EMBL" id="JAKWBI020000384">
    <property type="protein sequence ID" value="KAJ2895679.1"/>
    <property type="molecule type" value="Genomic_DNA"/>
</dbReference>
<feature type="region of interest" description="Disordered" evidence="1">
    <location>
        <begin position="716"/>
        <end position="776"/>
    </location>
</feature>
<protein>
    <submittedName>
        <fullName evidence="2">Nulp1-pending protein</fullName>
    </submittedName>
</protein>
<reference evidence="2" key="1">
    <citation type="submission" date="2022-07" db="EMBL/GenBank/DDBJ databases">
        <title>Draft genome sequence of Zalerion maritima ATCC 34329, a (micro)plastics degrading marine fungus.</title>
        <authorList>
            <person name="Paco A."/>
            <person name="Goncalves M.F.M."/>
            <person name="Rocha-Santos T.A.P."/>
            <person name="Alves A."/>
        </authorList>
    </citation>
    <scope>NUCLEOTIDE SEQUENCE</scope>
    <source>
        <strain evidence="2">ATCC 34329</strain>
    </source>
</reference>
<dbReference type="Pfam" id="PF04910">
    <property type="entry name" value="Tcf25"/>
    <property type="match status" value="1"/>
</dbReference>
<organism evidence="2 3">
    <name type="scientific">Zalerion maritima</name>
    <dbReference type="NCBI Taxonomy" id="339359"/>
    <lineage>
        <taxon>Eukaryota</taxon>
        <taxon>Fungi</taxon>
        <taxon>Dikarya</taxon>
        <taxon>Ascomycota</taxon>
        <taxon>Pezizomycotina</taxon>
        <taxon>Sordariomycetes</taxon>
        <taxon>Lulworthiomycetidae</taxon>
        <taxon>Lulworthiales</taxon>
        <taxon>Lulworthiaceae</taxon>
        <taxon>Zalerion</taxon>
    </lineage>
</organism>
<feature type="region of interest" description="Disordered" evidence="1">
    <location>
        <begin position="1"/>
        <end position="152"/>
    </location>
</feature>
<dbReference type="GO" id="GO:1990116">
    <property type="term" value="P:ribosome-associated ubiquitin-dependent protein catabolic process"/>
    <property type="evidence" value="ECO:0007669"/>
    <property type="project" value="TreeGrafter"/>
</dbReference>